<organism evidence="1">
    <name type="scientific">marine sediment metagenome</name>
    <dbReference type="NCBI Taxonomy" id="412755"/>
    <lineage>
        <taxon>unclassified sequences</taxon>
        <taxon>metagenomes</taxon>
        <taxon>ecological metagenomes</taxon>
    </lineage>
</organism>
<accession>X1KN37</accession>
<gene>
    <name evidence="1" type="ORF">S03H2_70583</name>
</gene>
<dbReference type="EMBL" id="BARU01046949">
    <property type="protein sequence ID" value="GAH95035.1"/>
    <property type="molecule type" value="Genomic_DNA"/>
</dbReference>
<feature type="non-terminal residue" evidence="1">
    <location>
        <position position="118"/>
    </location>
</feature>
<comment type="caution">
    <text evidence="1">The sequence shown here is derived from an EMBL/GenBank/DDBJ whole genome shotgun (WGS) entry which is preliminary data.</text>
</comment>
<name>X1KN37_9ZZZZ</name>
<reference evidence="1" key="1">
    <citation type="journal article" date="2014" name="Front. Microbiol.">
        <title>High frequency of phylogenetically diverse reductive dehalogenase-homologous genes in deep subseafloor sedimentary metagenomes.</title>
        <authorList>
            <person name="Kawai M."/>
            <person name="Futagami T."/>
            <person name="Toyoda A."/>
            <person name="Takaki Y."/>
            <person name="Nishi S."/>
            <person name="Hori S."/>
            <person name="Arai W."/>
            <person name="Tsubouchi T."/>
            <person name="Morono Y."/>
            <person name="Uchiyama I."/>
            <person name="Ito T."/>
            <person name="Fujiyama A."/>
            <person name="Inagaki F."/>
            <person name="Takami H."/>
        </authorList>
    </citation>
    <scope>NUCLEOTIDE SEQUENCE</scope>
    <source>
        <strain evidence="1">Expedition CK06-06</strain>
    </source>
</reference>
<protein>
    <submittedName>
        <fullName evidence="1">Uncharacterized protein</fullName>
    </submittedName>
</protein>
<dbReference type="AlphaFoldDB" id="X1KN37"/>
<evidence type="ECO:0000313" key="1">
    <source>
        <dbReference type="EMBL" id="GAH95035.1"/>
    </source>
</evidence>
<feature type="non-terminal residue" evidence="1">
    <location>
        <position position="1"/>
    </location>
</feature>
<sequence>YEDTDVTKVKLYLSKVGSLTDKFIWAEIHSGHGGTSTTKNLSDDIVPQASDSIDANSLEAFPTYGWVTFTFSGTKPAIKADKIYHIVIYGDFDISSSDYVKVGMDKIDPDYTVGKRWD</sequence>
<proteinExistence type="predicted"/>